<keyword evidence="4" id="KW-1185">Reference proteome</keyword>
<proteinExistence type="predicted"/>
<dbReference type="PANTHER" id="PTHR37017:SF11">
    <property type="entry name" value="ESTERASE_LIPASE_THIOESTERASE DOMAIN-CONTAINING PROTEIN"/>
    <property type="match status" value="1"/>
</dbReference>
<feature type="domain" description="AB hydrolase-1" evidence="2">
    <location>
        <begin position="63"/>
        <end position="286"/>
    </location>
</feature>
<feature type="chain" id="PRO_5038505304" evidence="1">
    <location>
        <begin position="35"/>
        <end position="299"/>
    </location>
</feature>
<dbReference type="GO" id="GO:0016787">
    <property type="term" value="F:hydrolase activity"/>
    <property type="evidence" value="ECO:0007669"/>
    <property type="project" value="UniProtKB-KW"/>
</dbReference>
<protein>
    <submittedName>
        <fullName evidence="3">Alpha/beta hydrolase</fullName>
    </submittedName>
</protein>
<dbReference type="RefSeq" id="WP_203736388.1">
    <property type="nucleotide sequence ID" value="NZ_BAAALB010000016.1"/>
</dbReference>
<dbReference type="AlphaFoldDB" id="A0A8J3K6D8"/>
<evidence type="ECO:0000256" key="1">
    <source>
        <dbReference type="SAM" id="SignalP"/>
    </source>
</evidence>
<dbReference type="EMBL" id="BONG01000033">
    <property type="protein sequence ID" value="GIF91545.1"/>
    <property type="molecule type" value="Genomic_DNA"/>
</dbReference>
<accession>A0A8J3K6D8</accession>
<keyword evidence="1" id="KW-0732">Signal</keyword>
<dbReference type="PANTHER" id="PTHR37017">
    <property type="entry name" value="AB HYDROLASE-1 DOMAIN-CONTAINING PROTEIN-RELATED"/>
    <property type="match status" value="1"/>
</dbReference>
<feature type="signal peptide" evidence="1">
    <location>
        <begin position="1"/>
        <end position="34"/>
    </location>
</feature>
<dbReference type="InterPro" id="IPR000073">
    <property type="entry name" value="AB_hydrolase_1"/>
</dbReference>
<dbReference type="InterPro" id="IPR052897">
    <property type="entry name" value="Sec-Metab_Biosynth_Hydrolase"/>
</dbReference>
<evidence type="ECO:0000313" key="4">
    <source>
        <dbReference type="Proteomes" id="UP000619293"/>
    </source>
</evidence>
<dbReference type="SUPFAM" id="SSF53474">
    <property type="entry name" value="alpha/beta-Hydrolases"/>
    <property type="match status" value="1"/>
</dbReference>
<dbReference type="Gene3D" id="3.40.50.1820">
    <property type="entry name" value="alpha/beta hydrolase"/>
    <property type="match status" value="1"/>
</dbReference>
<name>A0A8J3K6D8_9ACTN</name>
<dbReference type="InterPro" id="IPR029058">
    <property type="entry name" value="AB_hydrolase_fold"/>
</dbReference>
<keyword evidence="3" id="KW-0378">Hydrolase</keyword>
<gene>
    <name evidence="3" type="ORF">Cch02nite_49890</name>
</gene>
<sequence>MKMVSIDGGRASWLAALTVMAMAVTGLGSAPAQASGSGLRGWPSRSDGGGPIPAGADCVKPTVVLVHGAFADASSWSGEVQRLQNARYVARAVANPLRGLTGDAASVADFLKTLSGPIVLVGHSYGGSVISNAAAGIDAVKQLVYVDASAPAVGETSAQTSGQTSVLNADPDTLFDAVPYPNAPEGDADLYLLEDVFVESFAPDLPEQLVEVLWASQRPATKTAFSTPSAQAAWMTIPSWYVIGGDDKIITPESQMAMAKRANSQVKAVPGGSRLTLISHPDAVTDQILAAARAVCAGS</sequence>
<dbReference type="Proteomes" id="UP000619293">
    <property type="component" value="Unassembled WGS sequence"/>
</dbReference>
<comment type="caution">
    <text evidence="3">The sequence shown here is derived from an EMBL/GenBank/DDBJ whole genome shotgun (WGS) entry which is preliminary data.</text>
</comment>
<organism evidence="3 4">
    <name type="scientific">Catellatospora chokoriensis</name>
    <dbReference type="NCBI Taxonomy" id="310353"/>
    <lineage>
        <taxon>Bacteria</taxon>
        <taxon>Bacillati</taxon>
        <taxon>Actinomycetota</taxon>
        <taxon>Actinomycetes</taxon>
        <taxon>Micromonosporales</taxon>
        <taxon>Micromonosporaceae</taxon>
        <taxon>Catellatospora</taxon>
    </lineage>
</organism>
<reference evidence="3 4" key="1">
    <citation type="submission" date="2021-01" db="EMBL/GenBank/DDBJ databases">
        <title>Whole genome shotgun sequence of Catellatospora chokoriensis NBRC 107358.</title>
        <authorList>
            <person name="Komaki H."/>
            <person name="Tamura T."/>
        </authorList>
    </citation>
    <scope>NUCLEOTIDE SEQUENCE [LARGE SCALE GENOMIC DNA]</scope>
    <source>
        <strain evidence="3 4">NBRC 107358</strain>
    </source>
</reference>
<evidence type="ECO:0000313" key="3">
    <source>
        <dbReference type="EMBL" id="GIF91545.1"/>
    </source>
</evidence>
<evidence type="ECO:0000259" key="2">
    <source>
        <dbReference type="Pfam" id="PF12697"/>
    </source>
</evidence>
<dbReference type="Pfam" id="PF12697">
    <property type="entry name" value="Abhydrolase_6"/>
    <property type="match status" value="1"/>
</dbReference>